<dbReference type="HOGENOM" id="CLU_1669889_0_0_1"/>
<evidence type="ECO:0000313" key="3">
    <source>
        <dbReference type="Proteomes" id="UP000053780"/>
    </source>
</evidence>
<name>T0L7V9_9MICR</name>
<feature type="chain" id="PRO_5004566719" evidence="1">
    <location>
        <begin position="28"/>
        <end position="158"/>
    </location>
</feature>
<sequence>MKILAIIMSLFVIIALCFVVSFKTVQGSRDISLTANNTLFDNKANLSESLNGKSIFNTDLKEIIIDSQYLTFAFDRILLDNKVYSNENPNIHNICKTTLNNMNEDIEKLMHTHYRQKLANYITDNIPSLKFHYKIILIDEVELLWDKFQKFLKKVIRI</sequence>
<reference evidence="2 3" key="1">
    <citation type="journal article" date="2013" name="BMC Genomics">
        <title>Genome sequencing and comparative genomics of honey bee microsporidia, Nosema apis reveal novel insights into host-parasite interactions.</title>
        <authorList>
            <person name="Chen Yp."/>
            <person name="Pettis J.S."/>
            <person name="Zhao Y."/>
            <person name="Liu X."/>
            <person name="Tallon L.J."/>
            <person name="Sadzewicz L.D."/>
            <person name="Li R."/>
            <person name="Zheng H."/>
            <person name="Huang S."/>
            <person name="Zhang X."/>
            <person name="Hamilton M.C."/>
            <person name="Pernal S.F."/>
            <person name="Melathopoulos A.P."/>
            <person name="Yan X."/>
            <person name="Evans J.D."/>
        </authorList>
    </citation>
    <scope>NUCLEOTIDE SEQUENCE [LARGE SCALE GENOMIC DNA]</scope>
    <source>
        <strain evidence="2 3">BRL 01</strain>
    </source>
</reference>
<proteinExistence type="predicted"/>
<dbReference type="VEuPathDB" id="MicrosporidiaDB:NAPIS_ORF01917"/>
<keyword evidence="3" id="KW-1185">Reference proteome</keyword>
<keyword evidence="1" id="KW-0732">Signal</keyword>
<evidence type="ECO:0000313" key="2">
    <source>
        <dbReference type="EMBL" id="EQB60543.1"/>
    </source>
</evidence>
<dbReference type="EMBL" id="KE647277">
    <property type="protein sequence ID" value="EQB60543.1"/>
    <property type="molecule type" value="Genomic_DNA"/>
</dbReference>
<dbReference type="AlphaFoldDB" id="T0L7V9"/>
<protein>
    <submittedName>
        <fullName evidence="2">Uncharacterized protein</fullName>
    </submittedName>
</protein>
<evidence type="ECO:0000256" key="1">
    <source>
        <dbReference type="SAM" id="SignalP"/>
    </source>
</evidence>
<dbReference type="Proteomes" id="UP000053780">
    <property type="component" value="Unassembled WGS sequence"/>
</dbReference>
<feature type="signal peptide" evidence="1">
    <location>
        <begin position="1"/>
        <end position="27"/>
    </location>
</feature>
<gene>
    <name evidence="2" type="ORF">NAPIS_ORF01917</name>
</gene>
<organism evidence="2 3">
    <name type="scientific">Vairimorpha apis BRL 01</name>
    <dbReference type="NCBI Taxonomy" id="1037528"/>
    <lineage>
        <taxon>Eukaryota</taxon>
        <taxon>Fungi</taxon>
        <taxon>Fungi incertae sedis</taxon>
        <taxon>Microsporidia</taxon>
        <taxon>Nosematidae</taxon>
        <taxon>Vairimorpha</taxon>
    </lineage>
</organism>
<accession>T0L7V9</accession>